<keyword evidence="2" id="KW-0732">Signal</keyword>
<dbReference type="EMBL" id="HBUF01218138">
    <property type="protein sequence ID" value="CAG6668131.1"/>
    <property type="molecule type" value="Transcribed_RNA"/>
</dbReference>
<feature type="compositionally biased region" description="Basic and acidic residues" evidence="1">
    <location>
        <begin position="74"/>
        <end position="84"/>
    </location>
</feature>
<evidence type="ECO:0000313" key="3">
    <source>
        <dbReference type="EMBL" id="CAG6668131.1"/>
    </source>
</evidence>
<organism evidence="3">
    <name type="scientific">Cacopsylla melanoneura</name>
    <dbReference type="NCBI Taxonomy" id="428564"/>
    <lineage>
        <taxon>Eukaryota</taxon>
        <taxon>Metazoa</taxon>
        <taxon>Ecdysozoa</taxon>
        <taxon>Arthropoda</taxon>
        <taxon>Hexapoda</taxon>
        <taxon>Insecta</taxon>
        <taxon>Pterygota</taxon>
        <taxon>Neoptera</taxon>
        <taxon>Paraneoptera</taxon>
        <taxon>Hemiptera</taxon>
        <taxon>Sternorrhyncha</taxon>
        <taxon>Psylloidea</taxon>
        <taxon>Psyllidae</taxon>
        <taxon>Psyllinae</taxon>
        <taxon>Cacopsylla</taxon>
    </lineage>
</organism>
<proteinExistence type="predicted"/>
<accession>A0A8D8SGE6</accession>
<protein>
    <recommendedName>
        <fullName evidence="4">Trichohyalin-like</fullName>
    </recommendedName>
</protein>
<feature type="region of interest" description="Disordered" evidence="1">
    <location>
        <begin position="233"/>
        <end position="264"/>
    </location>
</feature>
<reference evidence="3" key="1">
    <citation type="submission" date="2021-05" db="EMBL/GenBank/DDBJ databases">
        <authorList>
            <person name="Alioto T."/>
            <person name="Alioto T."/>
            <person name="Gomez Garrido J."/>
        </authorList>
    </citation>
    <scope>NUCLEOTIDE SEQUENCE</scope>
</reference>
<evidence type="ECO:0008006" key="4">
    <source>
        <dbReference type="Google" id="ProtNLM"/>
    </source>
</evidence>
<sequence>MTSFFLTLFLLSSINNLKANVHPKDFQLSIREVKKENETVVGDVQMATECLHRIRRDNNLQNEIKKRKKTGSKWSDKRKQEHTKFMKKHWKNKKEERGHNRRKEHGHLMRTYWKKYKEKGNTHKVSRKMIEYWKRHKEDGGITERLKQHSKKMKAYWQKQNADSRKKRGERLKNVWRNQDDKLRKHSEKLKEYWRNQREQGGNNKNKLLSEKKKEYWRRRRKELGCNNTIQEMEKRKRQQRKKIKKKKMLEKRSKNMQKKEIEGTTKRLSLKERMDAYWKKIREEENNDKEKHSVRNIRLEVTTRLKSLKERIDEFWRKQREEENRHKHKTILSEKQNNNFRKVQIEGITKRKTRKGRMDEYRNKQRKEKASSNTQVFGDKYKKTYQRKNSKAVERKKTFRRWKTKIEMTTKRKSLKERMDEYWKNIREEEKRNTVENIGNRKIYFKKPHEDGKIQSLNERMQTLWTRQRENENKELDYNKREHLRKTKIEEPKNMKAQYDPTGKAFPFNKSLAKSSIETSKVWNNEKERGNTQTNKVPSDEDKRKMKAPEDLEIKGEFESTERTTAKINWYYDPAGPAFEMWRNLQKNSMSTEFSDRITTEFSDEDYEE</sequence>
<name>A0A8D8SGE6_9HEMI</name>
<feature type="compositionally biased region" description="Basic residues" evidence="1">
    <location>
        <begin position="236"/>
        <end position="250"/>
    </location>
</feature>
<feature type="signal peptide" evidence="2">
    <location>
        <begin position="1"/>
        <end position="19"/>
    </location>
</feature>
<feature type="chain" id="PRO_5034532573" description="Trichohyalin-like" evidence="2">
    <location>
        <begin position="20"/>
        <end position="610"/>
    </location>
</feature>
<evidence type="ECO:0000256" key="1">
    <source>
        <dbReference type="SAM" id="MobiDB-lite"/>
    </source>
</evidence>
<feature type="region of interest" description="Disordered" evidence="1">
    <location>
        <begin position="352"/>
        <end position="375"/>
    </location>
</feature>
<feature type="compositionally biased region" description="Basic and acidic residues" evidence="1">
    <location>
        <begin position="539"/>
        <end position="549"/>
    </location>
</feature>
<dbReference type="AlphaFoldDB" id="A0A8D8SGE6"/>
<evidence type="ECO:0000256" key="2">
    <source>
        <dbReference type="SAM" id="SignalP"/>
    </source>
</evidence>
<feature type="compositionally biased region" description="Basic and acidic residues" evidence="1">
    <location>
        <begin position="251"/>
        <end position="264"/>
    </location>
</feature>
<feature type="region of interest" description="Disordered" evidence="1">
    <location>
        <begin position="63"/>
        <end position="102"/>
    </location>
</feature>
<feature type="region of interest" description="Disordered" evidence="1">
    <location>
        <begin position="521"/>
        <end position="549"/>
    </location>
</feature>